<feature type="transmembrane region" description="Helical" evidence="1">
    <location>
        <begin position="20"/>
        <end position="45"/>
    </location>
</feature>
<evidence type="ECO:0000313" key="3">
    <source>
        <dbReference type="Proteomes" id="UP001607303"/>
    </source>
</evidence>
<evidence type="ECO:0000256" key="1">
    <source>
        <dbReference type="SAM" id="Phobius"/>
    </source>
</evidence>
<protein>
    <submittedName>
        <fullName evidence="2">Uncharacterized protein</fullName>
    </submittedName>
</protein>
<sequence length="392" mass="45030">MDDRLVKHLPFANLIRFEHLFGFAVKPQITLGTTAVLFVLAYFQLERTGMLREKKKNSYNVKGITNFVINNALNRVRVSVFPTDKGSESRFRDNTSESHAKIYSRFMHLIKHLIFPSGSSTLMDETMIGIQGSYRKRCSVPQLVERVYVDTISTKYLRIEFLKSHSRELLNSRHTSEKGRLYFTKNFRVNWNKYDDKYSSSSGGVGVGLRWEGRVEKAWGGSKVLRFCINRLESFFPFYGVIKLTQPFSTIYLYTLTYTNTAHLYFSVTHVGYTFALSSFSSSLVSLDLEVRVVQKTSKTIRVASFARFTIPHLFGAFTLLLTGHYSGIKWLEILPCKRTGLNSTTGESNFIIYSDIPITKVQSFVIDTLLRLVTQSGILYPEKEQKAYEWA</sequence>
<dbReference type="AlphaFoldDB" id="A0ABD2B5J4"/>
<proteinExistence type="predicted"/>
<keyword evidence="3" id="KW-1185">Reference proteome</keyword>
<name>A0ABD2B5J4_VESMC</name>
<keyword evidence="1" id="KW-1133">Transmembrane helix</keyword>
<evidence type="ECO:0000313" key="2">
    <source>
        <dbReference type="EMBL" id="KAL2728000.1"/>
    </source>
</evidence>
<reference evidence="2 3" key="1">
    <citation type="journal article" date="2024" name="Ann. Entomol. Soc. Am.">
        <title>Genomic analyses of the southern and eastern yellowjacket wasps (Hymenoptera: Vespidae) reveal evolutionary signatures of social life.</title>
        <authorList>
            <person name="Catto M.A."/>
            <person name="Caine P.B."/>
            <person name="Orr S.E."/>
            <person name="Hunt B.G."/>
            <person name="Goodisman M.A.D."/>
        </authorList>
    </citation>
    <scope>NUCLEOTIDE SEQUENCE [LARGE SCALE GENOMIC DNA]</scope>
    <source>
        <strain evidence="2">232</strain>
        <tissue evidence="2">Head and thorax</tissue>
    </source>
</reference>
<keyword evidence="1" id="KW-0812">Transmembrane</keyword>
<organism evidence="2 3">
    <name type="scientific">Vespula maculifrons</name>
    <name type="common">Eastern yellow jacket</name>
    <name type="synonym">Wasp</name>
    <dbReference type="NCBI Taxonomy" id="7453"/>
    <lineage>
        <taxon>Eukaryota</taxon>
        <taxon>Metazoa</taxon>
        <taxon>Ecdysozoa</taxon>
        <taxon>Arthropoda</taxon>
        <taxon>Hexapoda</taxon>
        <taxon>Insecta</taxon>
        <taxon>Pterygota</taxon>
        <taxon>Neoptera</taxon>
        <taxon>Endopterygota</taxon>
        <taxon>Hymenoptera</taxon>
        <taxon>Apocrita</taxon>
        <taxon>Aculeata</taxon>
        <taxon>Vespoidea</taxon>
        <taxon>Vespidae</taxon>
        <taxon>Vespinae</taxon>
        <taxon>Vespula</taxon>
    </lineage>
</organism>
<accession>A0ABD2B5J4</accession>
<keyword evidence="1" id="KW-0472">Membrane</keyword>
<gene>
    <name evidence="2" type="ORF">V1477_017276</name>
</gene>
<comment type="caution">
    <text evidence="2">The sequence shown here is derived from an EMBL/GenBank/DDBJ whole genome shotgun (WGS) entry which is preliminary data.</text>
</comment>
<dbReference type="Proteomes" id="UP001607303">
    <property type="component" value="Unassembled WGS sequence"/>
</dbReference>
<dbReference type="EMBL" id="JAYRBN010000100">
    <property type="protein sequence ID" value="KAL2728000.1"/>
    <property type="molecule type" value="Genomic_DNA"/>
</dbReference>